<protein>
    <submittedName>
        <fullName evidence="1">Uncharacterized protein</fullName>
    </submittedName>
</protein>
<name>A0AAV4Q363_9ARAC</name>
<sequence length="109" mass="12327">MSEIPSIHHSVHFPENFRNPFYPPQCTLYSVDKWIDAPVQFGLVCHGHATITTIHSHSGPMSLVFWISCNLTERGLGYIRLEDRGSHAIPIERFSVSHIEVNLSIAAEM</sequence>
<proteinExistence type="predicted"/>
<dbReference type="Proteomes" id="UP001054837">
    <property type="component" value="Unassembled WGS sequence"/>
</dbReference>
<organism evidence="1 2">
    <name type="scientific">Caerostris darwini</name>
    <dbReference type="NCBI Taxonomy" id="1538125"/>
    <lineage>
        <taxon>Eukaryota</taxon>
        <taxon>Metazoa</taxon>
        <taxon>Ecdysozoa</taxon>
        <taxon>Arthropoda</taxon>
        <taxon>Chelicerata</taxon>
        <taxon>Arachnida</taxon>
        <taxon>Araneae</taxon>
        <taxon>Araneomorphae</taxon>
        <taxon>Entelegynae</taxon>
        <taxon>Araneoidea</taxon>
        <taxon>Araneidae</taxon>
        <taxon>Caerostris</taxon>
    </lineage>
</organism>
<dbReference type="EMBL" id="BPLQ01003766">
    <property type="protein sequence ID" value="GIY02961.1"/>
    <property type="molecule type" value="Genomic_DNA"/>
</dbReference>
<dbReference type="AlphaFoldDB" id="A0AAV4Q363"/>
<gene>
    <name evidence="1" type="ORF">CDAR_407481</name>
</gene>
<keyword evidence="2" id="KW-1185">Reference proteome</keyword>
<evidence type="ECO:0000313" key="1">
    <source>
        <dbReference type="EMBL" id="GIY02961.1"/>
    </source>
</evidence>
<accession>A0AAV4Q363</accession>
<reference evidence="1 2" key="1">
    <citation type="submission" date="2021-06" db="EMBL/GenBank/DDBJ databases">
        <title>Caerostris darwini draft genome.</title>
        <authorList>
            <person name="Kono N."/>
            <person name="Arakawa K."/>
        </authorList>
    </citation>
    <scope>NUCLEOTIDE SEQUENCE [LARGE SCALE GENOMIC DNA]</scope>
</reference>
<evidence type="ECO:0000313" key="2">
    <source>
        <dbReference type="Proteomes" id="UP001054837"/>
    </source>
</evidence>
<comment type="caution">
    <text evidence="1">The sequence shown here is derived from an EMBL/GenBank/DDBJ whole genome shotgun (WGS) entry which is preliminary data.</text>
</comment>